<dbReference type="PANTHER" id="PTHR34992">
    <property type="entry name" value="HYPHAL ANASTAMOSIS-7 PROTEIN"/>
    <property type="match status" value="1"/>
</dbReference>
<evidence type="ECO:0000256" key="7">
    <source>
        <dbReference type="ARBA" id="ARBA00023288"/>
    </source>
</evidence>
<keyword evidence="2" id="KW-1003">Cell membrane</keyword>
<dbReference type="AlphaFoldDB" id="A0A2C5Y021"/>
<accession>A0A2C5Y021</accession>
<protein>
    <recommendedName>
        <fullName evidence="9">Copper acquisition factor BIM1-like domain-containing protein</fullName>
    </recommendedName>
</protein>
<keyword evidence="4" id="KW-0732">Signal</keyword>
<dbReference type="CDD" id="cd12087">
    <property type="entry name" value="TM_EGFR-like"/>
    <property type="match status" value="1"/>
</dbReference>
<evidence type="ECO:0000256" key="1">
    <source>
        <dbReference type="ARBA" id="ARBA00004609"/>
    </source>
</evidence>
<evidence type="ECO:0000256" key="8">
    <source>
        <dbReference type="SAM" id="Phobius"/>
    </source>
</evidence>
<dbReference type="InterPro" id="IPR046530">
    <property type="entry name" value="BIM1-like_dom"/>
</dbReference>
<keyword evidence="8" id="KW-1133">Transmembrane helix</keyword>
<dbReference type="CDD" id="cd21176">
    <property type="entry name" value="LPMO_auxiliary-like"/>
    <property type="match status" value="1"/>
</dbReference>
<comment type="subcellular location">
    <subcellularLocation>
        <location evidence="1">Cell membrane</location>
        <topology evidence="1">Lipid-anchor</topology>
        <topology evidence="1">GPI-anchor</topology>
    </subcellularLocation>
</comment>
<keyword evidence="8" id="KW-0812">Transmembrane</keyword>
<feature type="transmembrane region" description="Helical" evidence="8">
    <location>
        <begin position="188"/>
        <end position="211"/>
    </location>
</feature>
<evidence type="ECO:0000313" key="11">
    <source>
        <dbReference type="Proteomes" id="UP000226192"/>
    </source>
</evidence>
<dbReference type="GO" id="GO:0005886">
    <property type="term" value="C:plasma membrane"/>
    <property type="evidence" value="ECO:0007669"/>
    <property type="project" value="UniProtKB-SubCell"/>
</dbReference>
<evidence type="ECO:0000256" key="5">
    <source>
        <dbReference type="ARBA" id="ARBA00023136"/>
    </source>
</evidence>
<dbReference type="Pfam" id="PF20238">
    <property type="entry name" value="BIM1-like_dom"/>
    <property type="match status" value="1"/>
</dbReference>
<dbReference type="GO" id="GO:0098552">
    <property type="term" value="C:side of membrane"/>
    <property type="evidence" value="ECO:0007669"/>
    <property type="project" value="UniProtKB-KW"/>
</dbReference>
<keyword evidence="7" id="KW-0449">Lipoprotein</keyword>
<name>A0A2C5Y021_9HYPO</name>
<evidence type="ECO:0000259" key="9">
    <source>
        <dbReference type="Pfam" id="PF20238"/>
    </source>
</evidence>
<feature type="domain" description="Copper acquisition factor BIM1-like" evidence="9">
    <location>
        <begin position="10"/>
        <end position="155"/>
    </location>
</feature>
<evidence type="ECO:0000313" key="10">
    <source>
        <dbReference type="EMBL" id="PHH60221.1"/>
    </source>
</evidence>
<keyword evidence="3" id="KW-0336">GPI-anchor</keyword>
<dbReference type="PANTHER" id="PTHR34992:SF5">
    <property type="entry name" value="ANCHORED PROTEIN, PUTATIVE (AFU_ORTHOLOGUE AFUA_6G02800)-RELATED"/>
    <property type="match status" value="1"/>
</dbReference>
<keyword evidence="6" id="KW-0325">Glycoprotein</keyword>
<comment type="caution">
    <text evidence="10">The sequence shown here is derived from an EMBL/GenBank/DDBJ whole genome shotgun (WGS) entry which is preliminary data.</text>
</comment>
<dbReference type="EMBL" id="NJET01000157">
    <property type="protein sequence ID" value="PHH60221.1"/>
    <property type="molecule type" value="Genomic_DNA"/>
</dbReference>
<evidence type="ECO:0000256" key="4">
    <source>
        <dbReference type="ARBA" id="ARBA00022729"/>
    </source>
</evidence>
<evidence type="ECO:0000256" key="2">
    <source>
        <dbReference type="ARBA" id="ARBA00022475"/>
    </source>
</evidence>
<evidence type="ECO:0000256" key="3">
    <source>
        <dbReference type="ARBA" id="ARBA00022622"/>
    </source>
</evidence>
<evidence type="ECO:0000256" key="6">
    <source>
        <dbReference type="ARBA" id="ARBA00023180"/>
    </source>
</evidence>
<sequence>MGARIVSQQMGPAKFMWPKSRGWSAATDNMGPCGSVTGVVNRTEFPLQNGKIALVAQSASWDVQVGVSYLQEPLADSDFSTLVAPQALHELDMGHTCIPVADAPPTVKAGRNATLQIKYTSEFDNPQRQVFYACADITYVDLVDFRASVPCFNATRKEGEEEKGVGSSHAHGEAFTASKSSAKLSKSAIAGIVVGSCAAVSMLLAVGLMVYRKRERRLRVERQQTTARGVKWEDKEVKQVDAGQV</sequence>
<dbReference type="OrthoDB" id="2587363at2759"/>
<dbReference type="Proteomes" id="UP000226192">
    <property type="component" value="Unassembled WGS sequence"/>
</dbReference>
<keyword evidence="5 8" id="KW-0472">Membrane</keyword>
<dbReference type="STRING" id="1399860.A0A2C5Y021"/>
<reference evidence="10 11" key="1">
    <citation type="submission" date="2017-06" db="EMBL/GenBank/DDBJ databases">
        <title>Ant-infecting Ophiocordyceps genomes reveal a high diversity of potential behavioral manipulation genes and a possible major role for enterotoxins.</title>
        <authorList>
            <person name="De Bekker C."/>
            <person name="Evans H.C."/>
            <person name="Brachmann A."/>
            <person name="Hughes D.P."/>
        </authorList>
    </citation>
    <scope>NUCLEOTIDE SEQUENCE [LARGE SCALE GENOMIC DNA]</scope>
    <source>
        <strain evidence="10 11">Map64</strain>
    </source>
</reference>
<proteinExistence type="predicted"/>
<keyword evidence="11" id="KW-1185">Reference proteome</keyword>
<gene>
    <name evidence="10" type="ORF">CDD81_1921</name>
</gene>
<organism evidence="10 11">
    <name type="scientific">Ophiocordyceps australis</name>
    <dbReference type="NCBI Taxonomy" id="1399860"/>
    <lineage>
        <taxon>Eukaryota</taxon>
        <taxon>Fungi</taxon>
        <taxon>Dikarya</taxon>
        <taxon>Ascomycota</taxon>
        <taxon>Pezizomycotina</taxon>
        <taxon>Sordariomycetes</taxon>
        <taxon>Hypocreomycetidae</taxon>
        <taxon>Hypocreales</taxon>
        <taxon>Ophiocordycipitaceae</taxon>
        <taxon>Ophiocordyceps</taxon>
    </lineage>
</organism>
<dbReference type="InterPro" id="IPR046936">
    <property type="entry name" value="BIM1-like"/>
</dbReference>